<feature type="domain" description="Mce/MlaD" evidence="1">
    <location>
        <begin position="45"/>
        <end position="118"/>
    </location>
</feature>
<protein>
    <recommendedName>
        <fullName evidence="1">Mce/MlaD domain-containing protein</fullName>
    </recommendedName>
</protein>
<proteinExistence type="predicted"/>
<dbReference type="NCBIfam" id="TIGR00996">
    <property type="entry name" value="Mtu_fam_mce"/>
    <property type="match status" value="1"/>
</dbReference>
<dbReference type="PRINTS" id="PR01782">
    <property type="entry name" value="MCEVIRFACTOR"/>
</dbReference>
<dbReference type="EMBL" id="WEGJ01000043">
    <property type="protein sequence ID" value="MQY16019.1"/>
    <property type="molecule type" value="Genomic_DNA"/>
</dbReference>
<sequence length="342" mass="36594">MRLPHLKPIRERNQVAVALVGLLVVALISLAAYRADALPFVGSNGTTYTADFKESAGLKSGDEVRIAGVKTGEVTGVALDGPKVKVTFEVEDAWVGDSSTVGIAIKTLLGEKFLALEPRGSVRQDPGSRIPMSRTTSPYDVTAALQDLAGTVGELDTGELEKSFQTISDTFRNTPPHVKKAAEGLADLSRTVSTRDAELARLLSGSNQVTATLKDQNETFQTLLTDGNLLLAEISSRRAAIHSLFTGTRDLGTELEGLVSDNEKQLGPTLDALTRVTDVLERNEKNLDKVLAAVGPYYRLVGNSLGNGRWFDSYICGLVPKNYAPNGVPDTGCMPPKQKGAR</sequence>
<dbReference type="InterPro" id="IPR003399">
    <property type="entry name" value="Mce/MlaD"/>
</dbReference>
<name>A0A7K0CRE0_9ACTN</name>
<reference evidence="2 3" key="1">
    <citation type="submission" date="2019-10" db="EMBL/GenBank/DDBJ databases">
        <title>Streptomyces smaragdinus sp. nov. and Streptomyces fabii sp. nov., isolated from the gut of fungus growing-termite Macrotermes natalensis.</title>
        <authorList>
            <person name="Schwitalla J."/>
            <person name="Benndorf R."/>
            <person name="Martin K."/>
            <person name="De Beer W."/>
            <person name="Kaster A.-K."/>
            <person name="Vollmers J."/>
            <person name="Poulsen M."/>
            <person name="Beemelmanns C."/>
        </authorList>
    </citation>
    <scope>NUCLEOTIDE SEQUENCE [LARGE SCALE GENOMIC DNA]</scope>
    <source>
        <strain evidence="2 3">RB5</strain>
    </source>
</reference>
<dbReference type="AlphaFoldDB" id="A0A7K0CRE0"/>
<dbReference type="OrthoDB" id="5241191at2"/>
<dbReference type="Proteomes" id="UP000466345">
    <property type="component" value="Unassembled WGS sequence"/>
</dbReference>
<evidence type="ECO:0000313" key="2">
    <source>
        <dbReference type="EMBL" id="MQY16019.1"/>
    </source>
</evidence>
<organism evidence="2 3">
    <name type="scientific">Streptomyces smaragdinus</name>
    <dbReference type="NCBI Taxonomy" id="2585196"/>
    <lineage>
        <taxon>Bacteria</taxon>
        <taxon>Bacillati</taxon>
        <taxon>Actinomycetota</taxon>
        <taxon>Actinomycetes</taxon>
        <taxon>Kitasatosporales</taxon>
        <taxon>Streptomycetaceae</taxon>
        <taxon>Streptomyces</taxon>
    </lineage>
</organism>
<dbReference type="InterPro" id="IPR005693">
    <property type="entry name" value="Mce"/>
</dbReference>
<accession>A0A7K0CRE0</accession>
<dbReference type="PANTHER" id="PTHR33371:SF18">
    <property type="entry name" value="MCE-FAMILY PROTEIN MCE3C"/>
    <property type="match status" value="1"/>
</dbReference>
<gene>
    <name evidence="2" type="ORF">SRB5_62110</name>
</gene>
<dbReference type="InterPro" id="IPR052336">
    <property type="entry name" value="MlaD_Phospholipid_Transporter"/>
</dbReference>
<dbReference type="GO" id="GO:0005576">
    <property type="term" value="C:extracellular region"/>
    <property type="evidence" value="ECO:0007669"/>
    <property type="project" value="TreeGrafter"/>
</dbReference>
<evidence type="ECO:0000259" key="1">
    <source>
        <dbReference type="Pfam" id="PF02470"/>
    </source>
</evidence>
<dbReference type="Pfam" id="PF02470">
    <property type="entry name" value="MlaD"/>
    <property type="match status" value="1"/>
</dbReference>
<comment type="caution">
    <text evidence="2">The sequence shown here is derived from an EMBL/GenBank/DDBJ whole genome shotgun (WGS) entry which is preliminary data.</text>
</comment>
<dbReference type="PANTHER" id="PTHR33371">
    <property type="entry name" value="INTERMEMBRANE PHOSPHOLIPID TRANSPORT SYSTEM BINDING PROTEIN MLAD-RELATED"/>
    <property type="match status" value="1"/>
</dbReference>
<keyword evidence="3" id="KW-1185">Reference proteome</keyword>
<evidence type="ECO:0000313" key="3">
    <source>
        <dbReference type="Proteomes" id="UP000466345"/>
    </source>
</evidence>
<dbReference type="RefSeq" id="WP_153456807.1">
    <property type="nucleotide sequence ID" value="NZ_WEGJ01000043.1"/>
</dbReference>